<protein>
    <submittedName>
        <fullName evidence="6">Creatininase family protein</fullName>
    </submittedName>
</protein>
<organism evidence="6 7">
    <name type="scientific">Fusibacter paucivorans</name>
    <dbReference type="NCBI Taxonomy" id="76009"/>
    <lineage>
        <taxon>Bacteria</taxon>
        <taxon>Bacillati</taxon>
        <taxon>Bacillota</taxon>
        <taxon>Clostridia</taxon>
        <taxon>Eubacteriales</taxon>
        <taxon>Eubacteriales Family XII. Incertae Sedis</taxon>
        <taxon>Fusibacter</taxon>
    </lineage>
</organism>
<dbReference type="Pfam" id="PF02633">
    <property type="entry name" value="Creatininase"/>
    <property type="match status" value="1"/>
</dbReference>
<keyword evidence="7" id="KW-1185">Reference proteome</keyword>
<evidence type="ECO:0000256" key="3">
    <source>
        <dbReference type="ARBA" id="ARBA00022801"/>
    </source>
</evidence>
<name>A0ABS5PRW4_9FIRM</name>
<dbReference type="Proteomes" id="UP000746471">
    <property type="component" value="Unassembled WGS sequence"/>
</dbReference>
<dbReference type="InterPro" id="IPR003785">
    <property type="entry name" value="Creatininase/forma_Hydrolase"/>
</dbReference>
<comment type="cofactor">
    <cofactor evidence="1">
        <name>Zn(2+)</name>
        <dbReference type="ChEBI" id="CHEBI:29105"/>
    </cofactor>
</comment>
<dbReference type="PANTHER" id="PTHR35005">
    <property type="entry name" value="3-DEHYDRO-SCYLLO-INOSOSE HYDROLASE"/>
    <property type="match status" value="1"/>
</dbReference>
<evidence type="ECO:0000313" key="7">
    <source>
        <dbReference type="Proteomes" id="UP000746471"/>
    </source>
</evidence>
<dbReference type="SUPFAM" id="SSF102215">
    <property type="entry name" value="Creatininase"/>
    <property type="match status" value="1"/>
</dbReference>
<evidence type="ECO:0000256" key="4">
    <source>
        <dbReference type="ARBA" id="ARBA00022833"/>
    </source>
</evidence>
<evidence type="ECO:0000256" key="1">
    <source>
        <dbReference type="ARBA" id="ARBA00001947"/>
    </source>
</evidence>
<evidence type="ECO:0000313" key="6">
    <source>
        <dbReference type="EMBL" id="MBS7527637.1"/>
    </source>
</evidence>
<sequence length="248" mass="27328">MGIRLSEITYKEAKTLLNEETIIVLPISGGTKEHGYHLPLGTDMYVVDWIVDRLVERCNIVALPIVSYAYYPAFVDFIGSVSISSEVFMHHTRDIIVSFAKFGVKKFLIVDGGVSTHNPLKVLASDLHNAYGITVGVTDIIGLGSEVEAKLLEQEKGGHADESETSCMLYIKPDLVHMDEAVEEYRTGIKGAFYNGVKKVHVAGKMTTPHGIHGNATLATAEKGRQIMEAKVDDIVRFLENLESYEVS</sequence>
<dbReference type="RefSeq" id="WP_213237499.1">
    <property type="nucleotide sequence ID" value="NZ_JAHBCL010000023.1"/>
</dbReference>
<keyword evidence="4" id="KW-0862">Zinc</keyword>
<keyword evidence="3" id="KW-0378">Hydrolase</keyword>
<dbReference type="EMBL" id="JAHBCL010000023">
    <property type="protein sequence ID" value="MBS7527637.1"/>
    <property type="molecule type" value="Genomic_DNA"/>
</dbReference>
<evidence type="ECO:0000256" key="5">
    <source>
        <dbReference type="ARBA" id="ARBA00024029"/>
    </source>
</evidence>
<accession>A0ABS5PRW4</accession>
<evidence type="ECO:0000256" key="2">
    <source>
        <dbReference type="ARBA" id="ARBA00022723"/>
    </source>
</evidence>
<proteinExistence type="inferred from homology"/>
<dbReference type="Gene3D" id="3.40.50.10310">
    <property type="entry name" value="Creatininase"/>
    <property type="match status" value="1"/>
</dbReference>
<comment type="similarity">
    <text evidence="5">Belongs to the creatininase superfamily.</text>
</comment>
<reference evidence="6 7" key="1">
    <citation type="submission" date="2021-05" db="EMBL/GenBank/DDBJ databases">
        <title>Fusibacter ferrireducens sp. nov., an anaerobic, sulfur- and Fe-reducing bacterium isolated from the mangrove sediment.</title>
        <authorList>
            <person name="Qiu D."/>
        </authorList>
    </citation>
    <scope>NUCLEOTIDE SEQUENCE [LARGE SCALE GENOMIC DNA]</scope>
    <source>
        <strain evidence="6 7">DSM 12116</strain>
    </source>
</reference>
<keyword evidence="2" id="KW-0479">Metal-binding</keyword>
<comment type="caution">
    <text evidence="6">The sequence shown here is derived from an EMBL/GenBank/DDBJ whole genome shotgun (WGS) entry which is preliminary data.</text>
</comment>
<gene>
    <name evidence="6" type="ORF">KHM83_13205</name>
</gene>
<dbReference type="PANTHER" id="PTHR35005:SF1">
    <property type="entry name" value="2-AMINO-5-FORMYLAMINO-6-RIBOSYLAMINOPYRIMIDIN-4(3H)-ONE 5'-MONOPHOSPHATE DEFORMYLASE"/>
    <property type="match status" value="1"/>
</dbReference>
<dbReference type="InterPro" id="IPR024087">
    <property type="entry name" value="Creatininase-like_sf"/>
</dbReference>